<dbReference type="InterPro" id="IPR003497">
    <property type="entry name" value="BRO_N_domain"/>
</dbReference>
<dbReference type="SMART" id="SM00974">
    <property type="entry name" value="T5orf172"/>
    <property type="match status" value="1"/>
</dbReference>
<feature type="domain" description="Bro-N" evidence="2">
    <location>
        <begin position="39"/>
        <end position="146"/>
    </location>
</feature>
<dbReference type="PROSITE" id="PS51750">
    <property type="entry name" value="BRO_N"/>
    <property type="match status" value="1"/>
</dbReference>
<dbReference type="OrthoDB" id="8240at10239"/>
<feature type="region of interest" description="Disordered" evidence="1">
    <location>
        <begin position="1"/>
        <end position="23"/>
    </location>
</feature>
<evidence type="ECO:0000313" key="3">
    <source>
        <dbReference type="EMBL" id="ACH69512.1"/>
    </source>
</evidence>
<dbReference type="KEGG" id="vg:8764022"/>
<feature type="compositionally biased region" description="Basic and acidic residues" evidence="1">
    <location>
        <begin position="9"/>
        <end position="18"/>
    </location>
</feature>
<dbReference type="Proteomes" id="UP000203623">
    <property type="component" value="Genome"/>
</dbReference>
<organismHost>
    <name type="scientific">Mythimna unipuncta</name>
    <name type="common">Armyworm moth</name>
    <name type="synonym">Pseudaletia unipuncta</name>
    <dbReference type="NCBI Taxonomy" id="103831"/>
</organismHost>
<dbReference type="Pfam" id="PF02498">
    <property type="entry name" value="Bro-N"/>
    <property type="match status" value="1"/>
</dbReference>
<evidence type="ECO:0000259" key="2">
    <source>
        <dbReference type="PROSITE" id="PS51750"/>
    </source>
</evidence>
<dbReference type="SMART" id="SM01040">
    <property type="entry name" value="Bro-N"/>
    <property type="match status" value="1"/>
</dbReference>
<dbReference type="Pfam" id="PF13455">
    <property type="entry name" value="MUG113"/>
    <property type="match status" value="1"/>
</dbReference>
<accession>B6S731</accession>
<dbReference type="RefSeq" id="YP_003422501.1">
    <property type="nucleotide sequence ID" value="NC_013772.1"/>
</dbReference>
<keyword evidence="4" id="KW-1185">Reference proteome</keyword>
<proteinExistence type="predicted"/>
<sequence length="281" mass="33004">MESFACEEPSAKRCKSSDNDETQNVPAKKSKFIYCNEELNVITKVDENGEPWMVANPFADALNYSNVNRAIRIHVSECNVKNFEYFRSLRGSIRDANDSLFSLHPKTKFINKAGLLELVLKSRMRYAAEFRYWLVNELFPSLKINALDDFEMWRVDPKNKQTLMQQLPKDDQLGSGACVYVITNDLYEPLHLYKIGYTYNLDDRLSELNVASAYDFRPVLVIPTKQCRQLETFLHSKYKEQRIRREFFKLNDKYLNDLIVICSHFYIPKIYKESAIKMRVL</sequence>
<reference evidence="4" key="1">
    <citation type="submission" date="2008-04" db="EMBL/GenBank/DDBJ databases">
        <title>Genome sequence analysis of the Pseudaletia unipuncta granulovirus which was propagated in Pseudaletia separate larvae.</title>
        <authorList>
            <person name="Li Y."/>
            <person name="Tang P."/>
            <person name="Zhang Z."/>
            <person name="Zhang H."/>
            <person name="Qin Q."/>
        </authorList>
    </citation>
    <scope>NUCLEOTIDE SEQUENCE [LARGE SCALE GENOMIC DNA]</scope>
    <source>
        <strain evidence="4">Hawaiin</strain>
    </source>
</reference>
<evidence type="ECO:0000256" key="1">
    <source>
        <dbReference type="SAM" id="MobiDB-lite"/>
    </source>
</evidence>
<evidence type="ECO:0000313" key="4">
    <source>
        <dbReference type="Proteomes" id="UP000203623"/>
    </source>
</evidence>
<dbReference type="GeneID" id="8764022"/>
<protein>
    <submittedName>
        <fullName evidence="3">BRO</fullName>
    </submittedName>
</protein>
<name>B6S731_GVPU</name>
<organism evidence="3 4">
    <name type="scientific">Pseudalatia unipuncta granulosis virus</name>
    <name type="common">PuGV</name>
    <name type="synonym">Pseudalatia unipuncta granulovirus</name>
    <dbReference type="NCBI Taxonomy" id="36355"/>
    <lineage>
        <taxon>Viruses</taxon>
        <taxon>Viruses incertae sedis</taxon>
        <taxon>Naldaviricetes</taxon>
        <taxon>Lefavirales</taxon>
        <taxon>Baculoviridae</taxon>
        <taxon>Betabaculovirus</taxon>
        <taxon>Betabaculovirus myunipunctae</taxon>
    </lineage>
</organism>
<dbReference type="InterPro" id="IPR018306">
    <property type="entry name" value="Phage_T5_Orf172_DNA-bd"/>
</dbReference>
<dbReference type="EMBL" id="EU678671">
    <property type="protein sequence ID" value="ACH69512.1"/>
    <property type="molecule type" value="Genomic_DNA"/>
</dbReference>